<keyword evidence="1" id="KW-0732">Signal</keyword>
<evidence type="ECO:0000313" key="4">
    <source>
        <dbReference type="EMBL" id="ADV63361.1"/>
    </source>
</evidence>
<dbReference type="InterPro" id="IPR013320">
    <property type="entry name" value="ConA-like_dom_sf"/>
</dbReference>
<dbReference type="Gene3D" id="3.60.21.10">
    <property type="match status" value="1"/>
</dbReference>
<dbReference type="Pfam" id="PF13385">
    <property type="entry name" value="Laminin_G_3"/>
    <property type="match status" value="1"/>
</dbReference>
<dbReference type="SUPFAM" id="SSF49899">
    <property type="entry name" value="Concanavalin A-like lectins/glucanases"/>
    <property type="match status" value="1"/>
</dbReference>
<dbReference type="InParanoid" id="E8R110"/>
<accession>E8R110</accession>
<organism evidence="4 5">
    <name type="scientific">Isosphaera pallida (strain ATCC 43644 / DSM 9630 / IS1B)</name>
    <dbReference type="NCBI Taxonomy" id="575540"/>
    <lineage>
        <taxon>Bacteria</taxon>
        <taxon>Pseudomonadati</taxon>
        <taxon>Planctomycetota</taxon>
        <taxon>Planctomycetia</taxon>
        <taxon>Isosphaerales</taxon>
        <taxon>Isosphaeraceae</taxon>
        <taxon>Isosphaera</taxon>
    </lineage>
</organism>
<keyword evidence="2" id="KW-1015">Disulfide bond</keyword>
<evidence type="ECO:0000256" key="2">
    <source>
        <dbReference type="ARBA" id="ARBA00023157"/>
    </source>
</evidence>
<dbReference type="SUPFAM" id="SSF56300">
    <property type="entry name" value="Metallo-dependent phosphatases"/>
    <property type="match status" value="1"/>
</dbReference>
<evidence type="ECO:0000313" key="5">
    <source>
        <dbReference type="Proteomes" id="UP000008631"/>
    </source>
</evidence>
<protein>
    <submittedName>
        <fullName evidence="4">Metallophosphoesterase</fullName>
    </submittedName>
</protein>
<reference evidence="4 5" key="2">
    <citation type="journal article" date="2011" name="Stand. Genomic Sci.">
        <title>Complete genome sequence of Isosphaera pallida type strain (IS1B).</title>
        <authorList>
            <consortium name="US DOE Joint Genome Institute (JGI-PGF)"/>
            <person name="Goker M."/>
            <person name="Cleland D."/>
            <person name="Saunders E."/>
            <person name="Lapidus A."/>
            <person name="Nolan M."/>
            <person name="Lucas S."/>
            <person name="Hammon N."/>
            <person name="Deshpande S."/>
            <person name="Cheng J.F."/>
            <person name="Tapia R."/>
            <person name="Han C."/>
            <person name="Goodwin L."/>
            <person name="Pitluck S."/>
            <person name="Liolios K."/>
            <person name="Pagani I."/>
            <person name="Ivanova N."/>
            <person name="Mavromatis K."/>
            <person name="Pati A."/>
            <person name="Chen A."/>
            <person name="Palaniappan K."/>
            <person name="Land M."/>
            <person name="Hauser L."/>
            <person name="Chang Y.J."/>
            <person name="Jeffries C.D."/>
            <person name="Detter J.C."/>
            <person name="Beck B."/>
            <person name="Woyke T."/>
            <person name="Bristow J."/>
            <person name="Eisen J.A."/>
            <person name="Markowitz V."/>
            <person name="Hugenholtz P."/>
            <person name="Kyrpides N.C."/>
            <person name="Klenk H.P."/>
        </authorList>
    </citation>
    <scope>NUCLEOTIDE SEQUENCE [LARGE SCALE GENOMIC DNA]</scope>
    <source>
        <strain evidence="5">ATCC 43644 / DSM 9630 / IS1B</strain>
    </source>
</reference>
<dbReference type="InterPro" id="IPR006558">
    <property type="entry name" value="LamG-like"/>
</dbReference>
<dbReference type="GO" id="GO:0046872">
    <property type="term" value="F:metal ion binding"/>
    <property type="evidence" value="ECO:0007669"/>
    <property type="project" value="InterPro"/>
</dbReference>
<dbReference type="GO" id="GO:0003993">
    <property type="term" value="F:acid phosphatase activity"/>
    <property type="evidence" value="ECO:0007669"/>
    <property type="project" value="InterPro"/>
</dbReference>
<sequence length="656" mass="73269">MNVKENRDINISICLVMAWAIGGFMPDARGHDGPNPVAHWVAGPQAIQEGRWKARLGPDAVIQGAPQLVCDPLGVSLKLDGRLDGLVVADSIDQAAQAGLLPTRSLTLAAWVAIHTPLKDGGIVSALQDNGGLEKGFVLGYDDQVFTFGLSTTGANRNDPDGDGVMTYLKGKTRYELGRLYHVVATFDGAEARLYVNGQLDAATTDQHGDILHIDHGWFVLGGYKDDNEDFRMHGRLREVALYDRCAPEQWVRRQFEHNADLAKLDAIDLVEEEAELRWVVAPYLQFVTPTGIVVMWETSRASSTLVRYGETANFDREAKLDGNRLLHEVKLEGLKPETGYFYQVVTTDAEGQTLKSEVLSFQTAVRETTAYAFAVISDTQANPEVVKTIAQAAWGQRPNFLLIPGDLVTTGTIKSHWTDHFFPNMRPLIERVAFFPVLGNHECDAKFYYDYMSLPKPEYYYEFTYGNSHFFVIDSNKNVLPGSEQYRWLESALAGSKATWKFVAFHHPVYSSDEDDYGNMWKGKSLHGDLRVRALTSLFDKYGVDLVWNGHIHSYERTWPIFQGKTVERGGTTYMIVGGGGGNLENPGPIKTWFQNNVRRGHHYVMVAINGRSLELRAFDLENRLFDTFTLVKPDVPPTPGLADEAARDQNQGGR</sequence>
<dbReference type="EMBL" id="CP002353">
    <property type="protein sequence ID" value="ADV63361.1"/>
    <property type="molecule type" value="Genomic_DNA"/>
</dbReference>
<dbReference type="STRING" id="575540.Isop_2795"/>
<proteinExistence type="predicted"/>
<dbReference type="CDD" id="cd00063">
    <property type="entry name" value="FN3"/>
    <property type="match status" value="1"/>
</dbReference>
<dbReference type="Gene3D" id="2.60.40.380">
    <property type="entry name" value="Purple acid phosphatase-like, N-terminal"/>
    <property type="match status" value="1"/>
</dbReference>
<dbReference type="PROSITE" id="PS50853">
    <property type="entry name" value="FN3"/>
    <property type="match status" value="1"/>
</dbReference>
<dbReference type="InterPro" id="IPR008963">
    <property type="entry name" value="Purple_acid_Pase-like_N"/>
</dbReference>
<dbReference type="PANTHER" id="PTHR22953">
    <property type="entry name" value="ACID PHOSPHATASE RELATED"/>
    <property type="match status" value="1"/>
</dbReference>
<dbReference type="InterPro" id="IPR039331">
    <property type="entry name" value="PAPs-like"/>
</dbReference>
<dbReference type="Pfam" id="PF00149">
    <property type="entry name" value="Metallophos"/>
    <property type="match status" value="1"/>
</dbReference>
<reference key="1">
    <citation type="submission" date="2010-11" db="EMBL/GenBank/DDBJ databases">
        <title>The complete sequence of chromosome of Isophaera pallida ATCC 43644.</title>
        <authorList>
            <consortium name="US DOE Joint Genome Institute (JGI-PGF)"/>
            <person name="Lucas S."/>
            <person name="Copeland A."/>
            <person name="Lapidus A."/>
            <person name="Bruce D."/>
            <person name="Goodwin L."/>
            <person name="Pitluck S."/>
            <person name="Kyrpides N."/>
            <person name="Mavromatis K."/>
            <person name="Pagani I."/>
            <person name="Ivanova N."/>
            <person name="Saunders E."/>
            <person name="Brettin T."/>
            <person name="Detter J.C."/>
            <person name="Han C."/>
            <person name="Tapia R."/>
            <person name="Land M."/>
            <person name="Hauser L."/>
            <person name="Markowitz V."/>
            <person name="Cheng J.-F."/>
            <person name="Hugenholtz P."/>
            <person name="Woyke T."/>
            <person name="Wu D."/>
            <person name="Eisen J.A."/>
        </authorList>
    </citation>
    <scope>NUCLEOTIDE SEQUENCE</scope>
    <source>
        <strain>ATCC 43644</strain>
    </source>
</reference>
<dbReference type="eggNOG" id="COG1409">
    <property type="taxonomic scope" value="Bacteria"/>
</dbReference>
<dbReference type="Gene3D" id="2.60.120.200">
    <property type="match status" value="1"/>
</dbReference>
<dbReference type="AlphaFoldDB" id="E8R110"/>
<evidence type="ECO:0000259" key="3">
    <source>
        <dbReference type="PROSITE" id="PS50853"/>
    </source>
</evidence>
<gene>
    <name evidence="4" type="ordered locus">Isop_2795</name>
</gene>
<dbReference type="KEGG" id="ipa:Isop_2795"/>
<dbReference type="HOGENOM" id="CLU_417852_0_0_0"/>
<dbReference type="InterPro" id="IPR003961">
    <property type="entry name" value="FN3_dom"/>
</dbReference>
<feature type="domain" description="Fibronectin type-III" evidence="3">
    <location>
        <begin position="279"/>
        <end position="367"/>
    </location>
</feature>
<dbReference type="SMART" id="SM00560">
    <property type="entry name" value="LamGL"/>
    <property type="match status" value="1"/>
</dbReference>
<name>E8R110_ISOPI</name>
<evidence type="ECO:0000256" key="1">
    <source>
        <dbReference type="ARBA" id="ARBA00022729"/>
    </source>
</evidence>
<dbReference type="Pfam" id="PF16656">
    <property type="entry name" value="Pur_ac_phosph_N"/>
    <property type="match status" value="1"/>
</dbReference>
<dbReference type="InterPro" id="IPR015914">
    <property type="entry name" value="PAPs_N"/>
</dbReference>
<dbReference type="PANTHER" id="PTHR22953:SF153">
    <property type="entry name" value="PURPLE ACID PHOSPHATASE"/>
    <property type="match status" value="1"/>
</dbReference>
<dbReference type="SUPFAM" id="SSF49363">
    <property type="entry name" value="Purple acid phosphatase, N-terminal domain"/>
    <property type="match status" value="1"/>
</dbReference>
<dbReference type="InterPro" id="IPR004843">
    <property type="entry name" value="Calcineurin-like_PHP"/>
</dbReference>
<keyword evidence="5" id="KW-1185">Reference proteome</keyword>
<dbReference type="InterPro" id="IPR029052">
    <property type="entry name" value="Metallo-depent_PP-like"/>
</dbReference>
<dbReference type="Proteomes" id="UP000008631">
    <property type="component" value="Chromosome"/>
</dbReference>